<evidence type="ECO:0000256" key="7">
    <source>
        <dbReference type="RuleBase" id="RU363032"/>
    </source>
</evidence>
<dbReference type="GO" id="GO:0055085">
    <property type="term" value="P:transmembrane transport"/>
    <property type="evidence" value="ECO:0007669"/>
    <property type="project" value="InterPro"/>
</dbReference>
<dbReference type="InterPro" id="IPR000515">
    <property type="entry name" value="MetI-like"/>
</dbReference>
<accession>A0A367PNJ8</accession>
<evidence type="ECO:0000313" key="10">
    <source>
        <dbReference type="Proteomes" id="UP000253501"/>
    </source>
</evidence>
<evidence type="ECO:0000256" key="6">
    <source>
        <dbReference type="ARBA" id="ARBA00023136"/>
    </source>
</evidence>
<comment type="caution">
    <text evidence="9">The sequence shown here is derived from an EMBL/GenBank/DDBJ whole genome shotgun (WGS) entry which is preliminary data.</text>
</comment>
<dbReference type="Proteomes" id="UP000253501">
    <property type="component" value="Unassembled WGS sequence"/>
</dbReference>
<feature type="transmembrane region" description="Helical" evidence="7">
    <location>
        <begin position="146"/>
        <end position="169"/>
    </location>
</feature>
<dbReference type="PANTHER" id="PTHR32243:SF18">
    <property type="entry name" value="INNER MEMBRANE ABC TRANSPORTER PERMEASE PROTEIN YCJP"/>
    <property type="match status" value="1"/>
</dbReference>
<reference evidence="9 10" key="1">
    <citation type="submission" date="2018-04" db="EMBL/GenBank/DDBJ databases">
        <title>Cupriavidus necator CR12 genome sequencing and assembly.</title>
        <authorList>
            <person name="Ben Fekih I."/>
            <person name="Mazhar H.S."/>
            <person name="Bello S.K."/>
            <person name="Rensing C."/>
        </authorList>
    </citation>
    <scope>NUCLEOTIDE SEQUENCE [LARGE SCALE GENOMIC DNA]</scope>
    <source>
        <strain evidence="9 10">CR12</strain>
    </source>
</reference>
<organism evidence="9 10">
    <name type="scientific">Cupriavidus necator</name>
    <name type="common">Alcaligenes eutrophus</name>
    <name type="synonym">Ralstonia eutropha</name>
    <dbReference type="NCBI Taxonomy" id="106590"/>
    <lineage>
        <taxon>Bacteria</taxon>
        <taxon>Pseudomonadati</taxon>
        <taxon>Pseudomonadota</taxon>
        <taxon>Betaproteobacteria</taxon>
        <taxon>Burkholderiales</taxon>
        <taxon>Burkholderiaceae</taxon>
        <taxon>Cupriavidus</taxon>
    </lineage>
</organism>
<evidence type="ECO:0000313" key="9">
    <source>
        <dbReference type="EMBL" id="RCJ09470.1"/>
    </source>
</evidence>
<proteinExistence type="inferred from homology"/>
<feature type="domain" description="ABC transmembrane type-1" evidence="8">
    <location>
        <begin position="78"/>
        <end position="270"/>
    </location>
</feature>
<dbReference type="CDD" id="cd06261">
    <property type="entry name" value="TM_PBP2"/>
    <property type="match status" value="1"/>
</dbReference>
<dbReference type="EMBL" id="QDHA01000012">
    <property type="protein sequence ID" value="RCJ09470.1"/>
    <property type="molecule type" value="Genomic_DNA"/>
</dbReference>
<evidence type="ECO:0000256" key="2">
    <source>
        <dbReference type="ARBA" id="ARBA00022448"/>
    </source>
</evidence>
<dbReference type="PROSITE" id="PS50928">
    <property type="entry name" value="ABC_TM1"/>
    <property type="match status" value="1"/>
</dbReference>
<sequence>MRSAAITYRRWAARGAHFGLLAAFVAFCAFPFYWMLITTFKDVHDLINTANNPFLFNLPPTMENLRILFGETRYLRWVLNTLVVAVGVVLITLLLAVPAGYSLARLSGRWGRQWAIGIFLTYLIPPTILFIPFSRIIGALGLQDSLWSLVLVYPSFTVPFCSWLMMGFFKAVPRDIEEAAMMDGLSRFGAFLKVVVPLSSSGILTVVIFSATLAMQEFVYALTFITSSSQYTVSVGVPTFLVRGDVYFWGSLMGACLIVSVPVAALYNSFLDRFVAGFTVGAIK</sequence>
<dbReference type="InterPro" id="IPR050901">
    <property type="entry name" value="BP-dep_ABC_trans_perm"/>
</dbReference>
<dbReference type="RefSeq" id="WP_114131130.1">
    <property type="nucleotide sequence ID" value="NZ_CP068434.1"/>
</dbReference>
<evidence type="ECO:0000256" key="3">
    <source>
        <dbReference type="ARBA" id="ARBA00022475"/>
    </source>
</evidence>
<dbReference type="GO" id="GO:0005886">
    <property type="term" value="C:plasma membrane"/>
    <property type="evidence" value="ECO:0007669"/>
    <property type="project" value="UniProtKB-SubCell"/>
</dbReference>
<feature type="transmembrane region" description="Helical" evidence="7">
    <location>
        <begin position="77"/>
        <end position="102"/>
    </location>
</feature>
<keyword evidence="4 7" id="KW-0812">Transmembrane</keyword>
<feature type="transmembrane region" description="Helical" evidence="7">
    <location>
        <begin position="114"/>
        <end position="134"/>
    </location>
</feature>
<dbReference type="AlphaFoldDB" id="A0A367PNJ8"/>
<comment type="similarity">
    <text evidence="7">Belongs to the binding-protein-dependent transport system permease family.</text>
</comment>
<keyword evidence="6 7" id="KW-0472">Membrane</keyword>
<evidence type="ECO:0000259" key="8">
    <source>
        <dbReference type="PROSITE" id="PS50928"/>
    </source>
</evidence>
<dbReference type="SUPFAM" id="SSF161098">
    <property type="entry name" value="MetI-like"/>
    <property type="match status" value="1"/>
</dbReference>
<dbReference type="Pfam" id="PF00528">
    <property type="entry name" value="BPD_transp_1"/>
    <property type="match status" value="1"/>
</dbReference>
<evidence type="ECO:0000256" key="4">
    <source>
        <dbReference type="ARBA" id="ARBA00022692"/>
    </source>
</evidence>
<comment type="subcellular location">
    <subcellularLocation>
        <location evidence="1 7">Cell membrane</location>
        <topology evidence="1 7">Multi-pass membrane protein</topology>
    </subcellularLocation>
</comment>
<evidence type="ECO:0000256" key="1">
    <source>
        <dbReference type="ARBA" id="ARBA00004651"/>
    </source>
</evidence>
<keyword evidence="2 7" id="KW-0813">Transport</keyword>
<dbReference type="Gene3D" id="1.10.3720.10">
    <property type="entry name" value="MetI-like"/>
    <property type="match status" value="1"/>
</dbReference>
<feature type="transmembrane region" description="Helical" evidence="7">
    <location>
        <begin position="190"/>
        <end position="214"/>
    </location>
</feature>
<evidence type="ECO:0000256" key="5">
    <source>
        <dbReference type="ARBA" id="ARBA00022989"/>
    </source>
</evidence>
<dbReference type="PANTHER" id="PTHR32243">
    <property type="entry name" value="MALTOSE TRANSPORT SYSTEM PERMEASE-RELATED"/>
    <property type="match status" value="1"/>
</dbReference>
<feature type="transmembrane region" description="Helical" evidence="7">
    <location>
        <begin position="12"/>
        <end position="36"/>
    </location>
</feature>
<keyword evidence="5 7" id="KW-1133">Transmembrane helix</keyword>
<feature type="transmembrane region" description="Helical" evidence="7">
    <location>
        <begin position="246"/>
        <end position="267"/>
    </location>
</feature>
<name>A0A367PNJ8_CUPNE</name>
<protein>
    <submittedName>
        <fullName evidence="9">Carbohydrate ABC transporter permease</fullName>
    </submittedName>
</protein>
<dbReference type="InterPro" id="IPR035906">
    <property type="entry name" value="MetI-like_sf"/>
</dbReference>
<gene>
    <name evidence="9" type="ORF">DDK22_05820</name>
</gene>
<keyword evidence="3" id="KW-1003">Cell membrane</keyword>